<keyword evidence="2" id="KW-1185">Reference proteome</keyword>
<accession>A0ABY2FFJ3</accession>
<protein>
    <submittedName>
        <fullName evidence="1">Uncharacterized protein</fullName>
    </submittedName>
</protein>
<proteinExistence type="predicted"/>
<gene>
    <name evidence="1" type="ORF">EV137_3690</name>
</gene>
<name>A0ABY2FFJ3_9ACTN</name>
<dbReference type="EMBL" id="SODU01000002">
    <property type="protein sequence ID" value="TDW89890.1"/>
    <property type="molecule type" value="Genomic_DNA"/>
</dbReference>
<evidence type="ECO:0000313" key="2">
    <source>
        <dbReference type="Proteomes" id="UP000295060"/>
    </source>
</evidence>
<evidence type="ECO:0000313" key="1">
    <source>
        <dbReference type="EMBL" id="TDW89890.1"/>
    </source>
</evidence>
<reference evidence="1 2" key="1">
    <citation type="submission" date="2019-03" db="EMBL/GenBank/DDBJ databases">
        <title>Genomic Encyclopedia of Type Strains, Phase III (KMG-III): the genomes of soil and plant-associated and newly described type strains.</title>
        <authorList>
            <person name="Whitman W."/>
        </authorList>
    </citation>
    <scope>NUCLEOTIDE SEQUENCE [LARGE SCALE GENOMIC DNA]</scope>
    <source>
        <strain evidence="1 2">VKMAc-2574</strain>
    </source>
</reference>
<organism evidence="1 2">
    <name type="scientific">Kribbella pratensis</name>
    <dbReference type="NCBI Taxonomy" id="2512112"/>
    <lineage>
        <taxon>Bacteria</taxon>
        <taxon>Bacillati</taxon>
        <taxon>Actinomycetota</taxon>
        <taxon>Actinomycetes</taxon>
        <taxon>Propionibacteriales</taxon>
        <taxon>Kribbellaceae</taxon>
        <taxon>Kribbella</taxon>
    </lineage>
</organism>
<dbReference type="Proteomes" id="UP000295060">
    <property type="component" value="Unassembled WGS sequence"/>
</dbReference>
<sequence>MYGRRVHLRFVHEPVLAADTAREEGLIMAFIEARNVKELYAEYSRKVSPALVISRQAWS</sequence>
<comment type="caution">
    <text evidence="1">The sequence shown here is derived from an EMBL/GenBank/DDBJ whole genome shotgun (WGS) entry which is preliminary data.</text>
</comment>